<dbReference type="EMBL" id="BMHL01000017">
    <property type="protein sequence ID" value="GGC67677.1"/>
    <property type="molecule type" value="Genomic_DNA"/>
</dbReference>
<gene>
    <name evidence="1" type="ORF">GCM10011400_64470</name>
</gene>
<dbReference type="InterPro" id="IPR007709">
    <property type="entry name" value="N-FG_amidohydro"/>
</dbReference>
<evidence type="ECO:0000313" key="1">
    <source>
        <dbReference type="EMBL" id="GGC67677.1"/>
    </source>
</evidence>
<dbReference type="Gene3D" id="3.40.630.40">
    <property type="entry name" value="Zn-dependent exopeptidases"/>
    <property type="match status" value="1"/>
</dbReference>
<evidence type="ECO:0000313" key="2">
    <source>
        <dbReference type="Proteomes" id="UP000602004"/>
    </source>
</evidence>
<dbReference type="SUPFAM" id="SSF53187">
    <property type="entry name" value="Zn-dependent exopeptidases"/>
    <property type="match status" value="1"/>
</dbReference>
<name>A0ABQ1NBE1_9BURK</name>
<dbReference type="Pfam" id="PF05013">
    <property type="entry name" value="FGase"/>
    <property type="match status" value="1"/>
</dbReference>
<dbReference type="Proteomes" id="UP000602004">
    <property type="component" value="Unassembled WGS sequence"/>
</dbReference>
<accession>A0ABQ1NBE1</accession>
<reference evidence="2" key="1">
    <citation type="journal article" date="2019" name="Int. J. Syst. Evol. Microbiol.">
        <title>The Global Catalogue of Microorganisms (GCM) 10K type strain sequencing project: providing services to taxonomists for standard genome sequencing and annotation.</title>
        <authorList>
            <consortium name="The Broad Institute Genomics Platform"/>
            <consortium name="The Broad Institute Genome Sequencing Center for Infectious Disease"/>
            <person name="Wu L."/>
            <person name="Ma J."/>
        </authorList>
    </citation>
    <scope>NUCLEOTIDE SEQUENCE [LARGE SCALE GENOMIC DNA]</scope>
    <source>
        <strain evidence="2">CGMCC 1.15103</strain>
    </source>
</reference>
<sequence>MDIASRFRTLTREDRTFNASRWKPEGTHMQNLPYGQISQGDSPVLVVTPHTGTSIPAALLVNPAWVPVEGRQADPFGAILHGAALKRGMTCVSALYHPCVIDFNVALDNRPLSSRLNRVGLCRTHTSRGEALYAEGREPSEAEVNARVDQYWKPFHAALTNELLRLRSMHSNVLLLVSHASSWLSPYREQPGAADCNIGTNRGAACDRRLVTAVTESAQAFNRSWVVNGKLADAFAAQHYGKPPTGIHAIEIEVAGRWRLDCEPRALPEGGAAADAALDKMLGAFEAVLRTLPSNEQPAQVGSAPGERC</sequence>
<protein>
    <recommendedName>
        <fullName evidence="3">N-formylglutamate amidohydrolase</fullName>
    </recommendedName>
</protein>
<organism evidence="1 2">
    <name type="scientific">Paraburkholderia caffeinilytica</name>
    <dbReference type="NCBI Taxonomy" id="1761016"/>
    <lineage>
        <taxon>Bacteria</taxon>
        <taxon>Pseudomonadati</taxon>
        <taxon>Pseudomonadota</taxon>
        <taxon>Betaproteobacteria</taxon>
        <taxon>Burkholderiales</taxon>
        <taxon>Burkholderiaceae</taxon>
        <taxon>Paraburkholderia</taxon>
    </lineage>
</organism>
<proteinExistence type="predicted"/>
<evidence type="ECO:0008006" key="3">
    <source>
        <dbReference type="Google" id="ProtNLM"/>
    </source>
</evidence>
<keyword evidence="2" id="KW-1185">Reference proteome</keyword>
<comment type="caution">
    <text evidence="1">The sequence shown here is derived from an EMBL/GenBank/DDBJ whole genome shotgun (WGS) entry which is preliminary data.</text>
</comment>